<feature type="region of interest" description="Disordered" evidence="1">
    <location>
        <begin position="48"/>
        <end position="70"/>
    </location>
</feature>
<accession>A0ABU6ZMT5</accession>
<proteinExistence type="predicted"/>
<feature type="region of interest" description="Disordered" evidence="1">
    <location>
        <begin position="119"/>
        <end position="162"/>
    </location>
</feature>
<organism evidence="2 3">
    <name type="scientific">Stylosanthes scabra</name>
    <dbReference type="NCBI Taxonomy" id="79078"/>
    <lineage>
        <taxon>Eukaryota</taxon>
        <taxon>Viridiplantae</taxon>
        <taxon>Streptophyta</taxon>
        <taxon>Embryophyta</taxon>
        <taxon>Tracheophyta</taxon>
        <taxon>Spermatophyta</taxon>
        <taxon>Magnoliopsida</taxon>
        <taxon>eudicotyledons</taxon>
        <taxon>Gunneridae</taxon>
        <taxon>Pentapetalae</taxon>
        <taxon>rosids</taxon>
        <taxon>fabids</taxon>
        <taxon>Fabales</taxon>
        <taxon>Fabaceae</taxon>
        <taxon>Papilionoideae</taxon>
        <taxon>50 kb inversion clade</taxon>
        <taxon>dalbergioids sensu lato</taxon>
        <taxon>Dalbergieae</taxon>
        <taxon>Pterocarpus clade</taxon>
        <taxon>Stylosanthes</taxon>
    </lineage>
</organism>
<dbReference type="Proteomes" id="UP001341840">
    <property type="component" value="Unassembled WGS sequence"/>
</dbReference>
<name>A0ABU6ZMT5_9FABA</name>
<feature type="region of interest" description="Disordered" evidence="1">
    <location>
        <begin position="1"/>
        <end position="24"/>
    </location>
</feature>
<evidence type="ECO:0000256" key="1">
    <source>
        <dbReference type="SAM" id="MobiDB-lite"/>
    </source>
</evidence>
<gene>
    <name evidence="2" type="ORF">PIB30_072713</name>
</gene>
<feature type="compositionally biased region" description="Acidic residues" evidence="1">
    <location>
        <begin position="120"/>
        <end position="129"/>
    </location>
</feature>
<feature type="region of interest" description="Disordered" evidence="1">
    <location>
        <begin position="192"/>
        <end position="218"/>
    </location>
</feature>
<reference evidence="2 3" key="1">
    <citation type="journal article" date="2023" name="Plants (Basel)">
        <title>Bridging the Gap: Combining Genomics and Transcriptomics Approaches to Understand Stylosanthes scabra, an Orphan Legume from the Brazilian Caatinga.</title>
        <authorList>
            <person name="Ferreira-Neto J.R.C."/>
            <person name="da Silva M.D."/>
            <person name="Binneck E."/>
            <person name="de Melo N.F."/>
            <person name="da Silva R.H."/>
            <person name="de Melo A.L.T.M."/>
            <person name="Pandolfi V."/>
            <person name="Bustamante F.O."/>
            <person name="Brasileiro-Vidal A.C."/>
            <person name="Benko-Iseppon A.M."/>
        </authorList>
    </citation>
    <scope>NUCLEOTIDE SEQUENCE [LARGE SCALE GENOMIC DNA]</scope>
    <source>
        <tissue evidence="2">Leaves</tissue>
    </source>
</reference>
<sequence>MARNGPSPSAKGKDKAYGPPTRASPRLAALRSQKVANSQPEAPIILATNVPSSSLPPKKRPIQKAAGKGTSKVAAQSFLRRSQQISAIGRTFFQAFEEQEVIVVSSDFEPKLGMVKEIEEVGEDPENDPVEAPQGAGIEEEDEEDPEEDSIQENVAEKGVREEDDFADYWALVRSDSENSVGNDYRFWNYDGDLDNWRNAEPADSSAKSCTGPPPANI</sequence>
<keyword evidence="3" id="KW-1185">Reference proteome</keyword>
<evidence type="ECO:0000313" key="3">
    <source>
        <dbReference type="Proteomes" id="UP001341840"/>
    </source>
</evidence>
<dbReference type="EMBL" id="JASCZI010272727">
    <property type="protein sequence ID" value="MED6223309.1"/>
    <property type="molecule type" value="Genomic_DNA"/>
</dbReference>
<protein>
    <submittedName>
        <fullName evidence="2">Uncharacterized protein</fullName>
    </submittedName>
</protein>
<feature type="compositionally biased region" description="Acidic residues" evidence="1">
    <location>
        <begin position="138"/>
        <end position="151"/>
    </location>
</feature>
<evidence type="ECO:0000313" key="2">
    <source>
        <dbReference type="EMBL" id="MED6223309.1"/>
    </source>
</evidence>
<comment type="caution">
    <text evidence="2">The sequence shown here is derived from an EMBL/GenBank/DDBJ whole genome shotgun (WGS) entry which is preliminary data.</text>
</comment>